<dbReference type="EMBL" id="CM015726">
    <property type="protein sequence ID" value="KAF3700577.1"/>
    <property type="molecule type" value="Genomic_DNA"/>
</dbReference>
<evidence type="ECO:0000313" key="1">
    <source>
        <dbReference type="EMBL" id="KAF3700577.1"/>
    </source>
</evidence>
<accession>A0A6G1QDM4</accession>
<name>A0A6G1QDM4_CHAAH</name>
<protein>
    <submittedName>
        <fullName evidence="1">Uncharacterized protein</fullName>
    </submittedName>
</protein>
<evidence type="ECO:0000313" key="2">
    <source>
        <dbReference type="Proteomes" id="UP000503349"/>
    </source>
</evidence>
<organism evidence="1 2">
    <name type="scientific">Channa argus</name>
    <name type="common">Northern snakehead</name>
    <name type="synonym">Ophicephalus argus</name>
    <dbReference type="NCBI Taxonomy" id="215402"/>
    <lineage>
        <taxon>Eukaryota</taxon>
        <taxon>Metazoa</taxon>
        <taxon>Chordata</taxon>
        <taxon>Craniata</taxon>
        <taxon>Vertebrata</taxon>
        <taxon>Euteleostomi</taxon>
        <taxon>Actinopterygii</taxon>
        <taxon>Neopterygii</taxon>
        <taxon>Teleostei</taxon>
        <taxon>Neoteleostei</taxon>
        <taxon>Acanthomorphata</taxon>
        <taxon>Anabantaria</taxon>
        <taxon>Anabantiformes</taxon>
        <taxon>Channoidei</taxon>
        <taxon>Channidae</taxon>
        <taxon>Channa</taxon>
    </lineage>
</organism>
<proteinExistence type="predicted"/>
<dbReference type="AlphaFoldDB" id="A0A6G1QDM4"/>
<reference evidence="2" key="2">
    <citation type="submission" date="2019-02" db="EMBL/GenBank/DDBJ databases">
        <title>Opniocepnalus argus Var Kimnra genome.</title>
        <authorList>
            <person name="Zhou C."/>
            <person name="Xiao S."/>
        </authorList>
    </citation>
    <scope>NUCLEOTIDE SEQUENCE [LARGE SCALE GENOMIC DNA]</scope>
</reference>
<gene>
    <name evidence="1" type="ORF">EXN66_Car016264</name>
</gene>
<reference evidence="1 2" key="1">
    <citation type="submission" date="2019-02" db="EMBL/GenBank/DDBJ databases">
        <title>Opniocepnalus argus genome.</title>
        <authorList>
            <person name="Zhou C."/>
            <person name="Xiao S."/>
        </authorList>
    </citation>
    <scope>NUCLEOTIDE SEQUENCE [LARGE SCALE GENOMIC DNA]</scope>
    <source>
        <strain evidence="1">OARG1902GOOAL</strain>
        <tissue evidence="1">Muscle</tissue>
    </source>
</reference>
<keyword evidence="2" id="KW-1185">Reference proteome</keyword>
<dbReference type="Proteomes" id="UP000503349">
    <property type="component" value="Chromosome 15"/>
</dbReference>
<sequence>MQTHTYSPFLGNLHVSPSTPLLPACYLSLSQLRLATTPSKTLPTVFSLANGSSNCAYCTPACDEVYC</sequence>